<dbReference type="PROSITE" id="PS50011">
    <property type="entry name" value="PROTEIN_KINASE_DOM"/>
    <property type="match status" value="1"/>
</dbReference>
<dbReference type="GO" id="GO:0004674">
    <property type="term" value="F:protein serine/threonine kinase activity"/>
    <property type="evidence" value="ECO:0007669"/>
    <property type="project" value="TreeGrafter"/>
</dbReference>
<dbReference type="AlphaFoldDB" id="A0A6A6IQY6"/>
<feature type="compositionally biased region" description="Polar residues" evidence="4">
    <location>
        <begin position="113"/>
        <end position="122"/>
    </location>
</feature>
<feature type="compositionally biased region" description="Low complexity" evidence="4">
    <location>
        <begin position="266"/>
        <end position="278"/>
    </location>
</feature>
<dbReference type="GO" id="GO:0000226">
    <property type="term" value="P:microtubule cytoskeleton organization"/>
    <property type="evidence" value="ECO:0007669"/>
    <property type="project" value="TreeGrafter"/>
</dbReference>
<keyword evidence="1 3" id="KW-0547">Nucleotide-binding</keyword>
<dbReference type="InterPro" id="IPR017441">
    <property type="entry name" value="Protein_kinase_ATP_BS"/>
</dbReference>
<dbReference type="PANTHER" id="PTHR24346:SF76">
    <property type="entry name" value="NON-SPECIFIC SERINE_THREONINE PROTEIN KINASE"/>
    <property type="match status" value="1"/>
</dbReference>
<dbReference type="RefSeq" id="XP_033687004.1">
    <property type="nucleotide sequence ID" value="XM_033828397.1"/>
</dbReference>
<proteinExistence type="predicted"/>
<evidence type="ECO:0000259" key="5">
    <source>
        <dbReference type="PROSITE" id="PS50011"/>
    </source>
</evidence>
<feature type="region of interest" description="Disordered" evidence="4">
    <location>
        <begin position="113"/>
        <end position="156"/>
    </location>
</feature>
<dbReference type="Proteomes" id="UP000800094">
    <property type="component" value="Unassembled WGS sequence"/>
</dbReference>
<evidence type="ECO:0000256" key="2">
    <source>
        <dbReference type="ARBA" id="ARBA00022840"/>
    </source>
</evidence>
<dbReference type="EMBL" id="ML987192">
    <property type="protein sequence ID" value="KAF2252000.1"/>
    <property type="molecule type" value="Genomic_DNA"/>
</dbReference>
<evidence type="ECO:0000256" key="3">
    <source>
        <dbReference type="PROSITE-ProRule" id="PRU10141"/>
    </source>
</evidence>
<dbReference type="InterPro" id="IPR008271">
    <property type="entry name" value="Ser/Thr_kinase_AS"/>
</dbReference>
<gene>
    <name evidence="6" type="ORF">BU26DRAFT_516718</name>
</gene>
<organism evidence="6 7">
    <name type="scientific">Trematosphaeria pertusa</name>
    <dbReference type="NCBI Taxonomy" id="390896"/>
    <lineage>
        <taxon>Eukaryota</taxon>
        <taxon>Fungi</taxon>
        <taxon>Dikarya</taxon>
        <taxon>Ascomycota</taxon>
        <taxon>Pezizomycotina</taxon>
        <taxon>Dothideomycetes</taxon>
        <taxon>Pleosporomycetidae</taxon>
        <taxon>Pleosporales</taxon>
        <taxon>Massarineae</taxon>
        <taxon>Trematosphaeriaceae</taxon>
        <taxon>Trematosphaeria</taxon>
    </lineage>
</organism>
<dbReference type="GO" id="GO:0005737">
    <property type="term" value="C:cytoplasm"/>
    <property type="evidence" value="ECO:0007669"/>
    <property type="project" value="TreeGrafter"/>
</dbReference>
<protein>
    <submittedName>
        <fullName evidence="6">Kinase-like protein</fullName>
    </submittedName>
</protein>
<dbReference type="GeneID" id="54581727"/>
<evidence type="ECO:0000256" key="1">
    <source>
        <dbReference type="ARBA" id="ARBA00022741"/>
    </source>
</evidence>
<dbReference type="SUPFAM" id="SSF56112">
    <property type="entry name" value="Protein kinase-like (PK-like)"/>
    <property type="match status" value="1"/>
</dbReference>
<keyword evidence="6" id="KW-0418">Kinase</keyword>
<keyword evidence="6" id="KW-0808">Transferase</keyword>
<sequence>MAPISGSSHTFQKLKLDTSASPKPAASTFASIPRHDAHQNGALPSHSAAELADPDRSHYAHGIPIKWEENGANGHRAYNSAYHGPAVAVGSSEGEDDIEEQFRRRTKSISFNNEVTLDSGNRLSIEEPLPKPAPRLSQPETSDGEELSDHEYFELPVRQRNGLQHRLGEPRYPLLQTTVDELATDPEYNDHVASLTSETTASPLEEARTPLETPTEYLLSPLPTTSPVEFPPYYGRRNGSQRSRSYRLENGDGEGSLRRASRRSSARSGRSMSSMSPAASFLSRYKATDGPLKPTEPDDEGQGIGYHGEYIIGKQIGYGGFSVVKEVTSIEDGRRVVNAVKIVRKQLKDKSELENEQIQTQFDHEVEIWRFLRHSYILPLLRVYTTDFATYCITKLNQGGTLFDLVRDLRKKKKHGLPERLAKRYTYQLASAMRYLHNDVQVVHRDIKLENCLVDMTSPNAEVEGGDLLLCDFGMADFTVSDQRDGPEPHSVGANQNIGPAETSTCLAGSLQYAAPELFNAPGPVFSPAADIWAFGVVVYALLTANLPFNGGLDPKTSLKIQSGEYDVDLIRKADAVQNGRVEDAIALVKGCLEMEPEKRWTVHDILRCRWLDGCMQLYEHVSRPWLADS</sequence>
<feature type="compositionally biased region" description="Polar residues" evidence="4">
    <location>
        <begin position="1"/>
        <end position="11"/>
    </location>
</feature>
<feature type="domain" description="Protein kinase" evidence="5">
    <location>
        <begin position="310"/>
        <end position="612"/>
    </location>
</feature>
<dbReference type="PROSITE" id="PS00107">
    <property type="entry name" value="PROTEIN_KINASE_ATP"/>
    <property type="match status" value="1"/>
</dbReference>
<feature type="region of interest" description="Disordered" evidence="4">
    <location>
        <begin position="181"/>
        <end position="278"/>
    </location>
</feature>
<keyword evidence="2 3" id="KW-0067">ATP-binding</keyword>
<dbReference type="InterPro" id="IPR000719">
    <property type="entry name" value="Prot_kinase_dom"/>
</dbReference>
<accession>A0A6A6IQY6</accession>
<dbReference type="GO" id="GO:0005524">
    <property type="term" value="F:ATP binding"/>
    <property type="evidence" value="ECO:0007669"/>
    <property type="project" value="UniProtKB-UniRule"/>
</dbReference>
<dbReference type="Gene3D" id="1.10.510.10">
    <property type="entry name" value="Transferase(Phosphotransferase) domain 1"/>
    <property type="match status" value="1"/>
</dbReference>
<name>A0A6A6IQY6_9PLEO</name>
<dbReference type="PANTHER" id="PTHR24346">
    <property type="entry name" value="MAP/MICROTUBULE AFFINITY-REGULATING KINASE"/>
    <property type="match status" value="1"/>
</dbReference>
<feature type="region of interest" description="Disordered" evidence="4">
    <location>
        <begin position="1"/>
        <end position="55"/>
    </location>
</feature>
<dbReference type="OrthoDB" id="4062651at2759"/>
<reference evidence="6" key="1">
    <citation type="journal article" date="2020" name="Stud. Mycol.">
        <title>101 Dothideomycetes genomes: a test case for predicting lifestyles and emergence of pathogens.</title>
        <authorList>
            <person name="Haridas S."/>
            <person name="Albert R."/>
            <person name="Binder M."/>
            <person name="Bloem J."/>
            <person name="Labutti K."/>
            <person name="Salamov A."/>
            <person name="Andreopoulos B."/>
            <person name="Baker S."/>
            <person name="Barry K."/>
            <person name="Bills G."/>
            <person name="Bluhm B."/>
            <person name="Cannon C."/>
            <person name="Castanera R."/>
            <person name="Culley D."/>
            <person name="Daum C."/>
            <person name="Ezra D."/>
            <person name="Gonzalez J."/>
            <person name="Henrissat B."/>
            <person name="Kuo A."/>
            <person name="Liang C."/>
            <person name="Lipzen A."/>
            <person name="Lutzoni F."/>
            <person name="Magnuson J."/>
            <person name="Mondo S."/>
            <person name="Nolan M."/>
            <person name="Ohm R."/>
            <person name="Pangilinan J."/>
            <person name="Park H.-J."/>
            <person name="Ramirez L."/>
            <person name="Alfaro M."/>
            <person name="Sun H."/>
            <person name="Tritt A."/>
            <person name="Yoshinaga Y."/>
            <person name="Zwiers L.-H."/>
            <person name="Turgeon B."/>
            <person name="Goodwin S."/>
            <person name="Spatafora J."/>
            <person name="Crous P."/>
            <person name="Grigoriev I."/>
        </authorList>
    </citation>
    <scope>NUCLEOTIDE SEQUENCE</scope>
    <source>
        <strain evidence="6">CBS 122368</strain>
    </source>
</reference>
<dbReference type="PROSITE" id="PS00108">
    <property type="entry name" value="PROTEIN_KINASE_ST"/>
    <property type="match status" value="1"/>
</dbReference>
<evidence type="ECO:0000256" key="4">
    <source>
        <dbReference type="SAM" id="MobiDB-lite"/>
    </source>
</evidence>
<feature type="binding site" evidence="3">
    <location>
        <position position="345"/>
    </location>
    <ligand>
        <name>ATP</name>
        <dbReference type="ChEBI" id="CHEBI:30616"/>
    </ligand>
</feature>
<dbReference type="InterPro" id="IPR011009">
    <property type="entry name" value="Kinase-like_dom_sf"/>
</dbReference>
<dbReference type="Pfam" id="PF00069">
    <property type="entry name" value="Pkinase"/>
    <property type="match status" value="1"/>
</dbReference>
<evidence type="ECO:0000313" key="6">
    <source>
        <dbReference type="EMBL" id="KAF2252000.1"/>
    </source>
</evidence>
<evidence type="ECO:0000313" key="7">
    <source>
        <dbReference type="Proteomes" id="UP000800094"/>
    </source>
</evidence>
<dbReference type="GO" id="GO:0035556">
    <property type="term" value="P:intracellular signal transduction"/>
    <property type="evidence" value="ECO:0007669"/>
    <property type="project" value="TreeGrafter"/>
</dbReference>
<dbReference type="SMART" id="SM00220">
    <property type="entry name" value="S_TKc"/>
    <property type="match status" value="1"/>
</dbReference>
<keyword evidence="7" id="KW-1185">Reference proteome</keyword>